<evidence type="ECO:0000256" key="3">
    <source>
        <dbReference type="ARBA" id="ARBA00022729"/>
    </source>
</evidence>
<evidence type="ECO:0000256" key="6">
    <source>
        <dbReference type="SAM" id="SignalP"/>
    </source>
</evidence>
<keyword evidence="3 6" id="KW-0732">Signal</keyword>
<reference evidence="8" key="1">
    <citation type="journal article" date="2022" name="bioRxiv">
        <title>Sequencing and chromosome-scale assembly of the giantPleurodeles waltlgenome.</title>
        <authorList>
            <person name="Brown T."/>
            <person name="Elewa A."/>
            <person name="Iarovenko S."/>
            <person name="Subramanian E."/>
            <person name="Araus A.J."/>
            <person name="Petzold A."/>
            <person name="Susuki M."/>
            <person name="Suzuki K.-i.T."/>
            <person name="Hayashi T."/>
            <person name="Toyoda A."/>
            <person name="Oliveira C."/>
            <person name="Osipova E."/>
            <person name="Leigh N.D."/>
            <person name="Simon A."/>
            <person name="Yun M.H."/>
        </authorList>
    </citation>
    <scope>NUCLEOTIDE SEQUENCE</scope>
    <source>
        <strain evidence="8">20211129_DDA</strain>
        <tissue evidence="8">Liver</tissue>
    </source>
</reference>
<dbReference type="PANTHER" id="PTHR16983">
    <property type="entry name" value="UPAR/LY6 DOMAIN-CONTAINING PROTEIN"/>
    <property type="match status" value="1"/>
</dbReference>
<dbReference type="InterPro" id="IPR018363">
    <property type="entry name" value="CD59_antigen_CS"/>
</dbReference>
<feature type="signal peptide" evidence="6">
    <location>
        <begin position="1"/>
        <end position="20"/>
    </location>
</feature>
<name>A0AAV7V309_PLEWA</name>
<keyword evidence="4" id="KW-0472">Membrane</keyword>
<feature type="chain" id="PRO_5043967208" description="UPAR/Ly6 domain-containing protein" evidence="6">
    <location>
        <begin position="21"/>
        <end position="132"/>
    </location>
</feature>
<keyword evidence="2" id="KW-1003">Cell membrane</keyword>
<dbReference type="PROSITE" id="PS00983">
    <property type="entry name" value="LY6_UPAR"/>
    <property type="match status" value="1"/>
</dbReference>
<evidence type="ECO:0000256" key="1">
    <source>
        <dbReference type="ARBA" id="ARBA00004236"/>
    </source>
</evidence>
<comment type="caution">
    <text evidence="8">The sequence shown here is derived from an EMBL/GenBank/DDBJ whole genome shotgun (WGS) entry which is preliminary data.</text>
</comment>
<dbReference type="Proteomes" id="UP001066276">
    <property type="component" value="Chromosome 2_2"/>
</dbReference>
<gene>
    <name evidence="8" type="ORF">NDU88_003943</name>
</gene>
<dbReference type="EMBL" id="JANPWB010000004">
    <property type="protein sequence ID" value="KAJ1194655.1"/>
    <property type="molecule type" value="Genomic_DNA"/>
</dbReference>
<accession>A0AAV7V309</accession>
<protein>
    <recommendedName>
        <fullName evidence="7">UPAR/Ly6 domain-containing protein</fullName>
    </recommendedName>
</protein>
<dbReference type="InterPro" id="IPR016054">
    <property type="entry name" value="LY6_UPA_recep-like"/>
</dbReference>
<dbReference type="SUPFAM" id="SSF57302">
    <property type="entry name" value="Snake toxin-like"/>
    <property type="match status" value="1"/>
</dbReference>
<dbReference type="Pfam" id="PF00087">
    <property type="entry name" value="Toxin_TOLIP"/>
    <property type="match status" value="1"/>
</dbReference>
<keyword evidence="9" id="KW-1185">Reference proteome</keyword>
<dbReference type="AlphaFoldDB" id="A0AAV7V309"/>
<organism evidence="8 9">
    <name type="scientific">Pleurodeles waltl</name>
    <name type="common">Iberian ribbed newt</name>
    <dbReference type="NCBI Taxonomy" id="8319"/>
    <lineage>
        <taxon>Eukaryota</taxon>
        <taxon>Metazoa</taxon>
        <taxon>Chordata</taxon>
        <taxon>Craniata</taxon>
        <taxon>Vertebrata</taxon>
        <taxon>Euteleostomi</taxon>
        <taxon>Amphibia</taxon>
        <taxon>Batrachia</taxon>
        <taxon>Caudata</taxon>
        <taxon>Salamandroidea</taxon>
        <taxon>Salamandridae</taxon>
        <taxon>Pleurodelinae</taxon>
        <taxon>Pleurodeles</taxon>
    </lineage>
</organism>
<evidence type="ECO:0000256" key="4">
    <source>
        <dbReference type="ARBA" id="ARBA00023136"/>
    </source>
</evidence>
<comment type="subcellular location">
    <subcellularLocation>
        <location evidence="1">Cell membrane</location>
    </subcellularLocation>
</comment>
<feature type="domain" description="UPAR/Ly6" evidence="7">
    <location>
        <begin position="21"/>
        <end position="97"/>
    </location>
</feature>
<evidence type="ECO:0000313" key="9">
    <source>
        <dbReference type="Proteomes" id="UP001066276"/>
    </source>
</evidence>
<evidence type="ECO:0000256" key="5">
    <source>
        <dbReference type="ARBA" id="ARBA00023180"/>
    </source>
</evidence>
<evidence type="ECO:0000313" key="8">
    <source>
        <dbReference type="EMBL" id="KAJ1194655.1"/>
    </source>
</evidence>
<dbReference type="InterPro" id="IPR051110">
    <property type="entry name" value="Ly-6/neurotoxin-like_GPI-ap"/>
</dbReference>
<sequence length="132" mass="14175">MKTVLIALLAASLFVGPALSLRCYSCMAAVNDRDCEDVEQCAPQETFCVTSVEDVFQMQVVTKHCAPSCVYSELDWAFENISSPCCSEDLCNDLSIGDNFNFDNGASSIKISSMAGAISVCIVIGALLKLEL</sequence>
<evidence type="ECO:0000256" key="2">
    <source>
        <dbReference type="ARBA" id="ARBA00022475"/>
    </source>
</evidence>
<proteinExistence type="predicted"/>
<dbReference type="FunFam" id="2.10.60.10:FF:000003">
    <property type="entry name" value="lymphocyte antigen 6E isoform X1"/>
    <property type="match status" value="1"/>
</dbReference>
<dbReference type="PANTHER" id="PTHR16983:SF10">
    <property type="entry name" value="PROTEIN QUIVER"/>
    <property type="match status" value="1"/>
</dbReference>
<dbReference type="SMART" id="SM00134">
    <property type="entry name" value="LU"/>
    <property type="match status" value="1"/>
</dbReference>
<dbReference type="InterPro" id="IPR045860">
    <property type="entry name" value="Snake_toxin-like_sf"/>
</dbReference>
<dbReference type="InterPro" id="IPR035076">
    <property type="entry name" value="Toxin/TOLIP"/>
</dbReference>
<dbReference type="GO" id="GO:0005886">
    <property type="term" value="C:plasma membrane"/>
    <property type="evidence" value="ECO:0007669"/>
    <property type="project" value="UniProtKB-SubCell"/>
</dbReference>
<evidence type="ECO:0000259" key="7">
    <source>
        <dbReference type="SMART" id="SM00134"/>
    </source>
</evidence>
<dbReference type="Gene3D" id="2.10.60.10">
    <property type="entry name" value="CD59"/>
    <property type="match status" value="1"/>
</dbReference>
<keyword evidence="5" id="KW-0325">Glycoprotein</keyword>